<evidence type="ECO:0000313" key="3">
    <source>
        <dbReference type="Proteomes" id="UP000087766"/>
    </source>
</evidence>
<reference evidence="3" key="1">
    <citation type="journal article" date="2014" name="Nat. Commun.">
        <title>Genome sequence of mungbean and insights into evolution within Vigna species.</title>
        <authorList>
            <person name="Kang Y.J."/>
            <person name="Kim S.K."/>
            <person name="Kim M.Y."/>
            <person name="Lestari P."/>
            <person name="Kim K.H."/>
            <person name="Ha B.K."/>
            <person name="Jun T.H."/>
            <person name="Hwang W.J."/>
            <person name="Lee T."/>
            <person name="Lee J."/>
            <person name="Shim S."/>
            <person name="Yoon M.Y."/>
            <person name="Jang Y.E."/>
            <person name="Han K.S."/>
            <person name="Taeprayoon P."/>
            <person name="Yoon N."/>
            <person name="Somta P."/>
            <person name="Tanya P."/>
            <person name="Kim K.S."/>
            <person name="Gwag J.G."/>
            <person name="Moon J.K."/>
            <person name="Lee Y.H."/>
            <person name="Park B.S."/>
            <person name="Bombarely A."/>
            <person name="Doyle J.J."/>
            <person name="Jackson S.A."/>
            <person name="Schafleitner R."/>
            <person name="Srinives P."/>
            <person name="Varshney R.K."/>
            <person name="Lee S.H."/>
        </authorList>
    </citation>
    <scope>NUCLEOTIDE SEQUENCE [LARGE SCALE GENOMIC DNA]</scope>
    <source>
        <strain evidence="3">cv. VC1973A</strain>
    </source>
</reference>
<sequence length="302" mass="34197">MLTIQVVQGIYSCFNDDVLLLTNDRTKPSMCSLMNMKEKAMKVDFLQWEDDRKSINNLKEGLQIEEDVLESFLKKCDSSSSLIPGPTGNVQAAIMNRISDDPRTTQQFAEEVAQATYERDFNSNPWKWAEMYIKHHDIVKDGDINNVTQLHTAKSMSTLHLVVCIVKECQPNGLGDMKLTLKDPTGTTKASLHKKVLKDPNFDQHIGLGCVMILNNVRAFSAFPPNYYVNIVLRNVVNVFAADICPPTKELVMETQKPVIRLLLLEEPNMAEIMRKLRNPHHQQPSTSKVPDNNNEENSNAI</sequence>
<dbReference type="STRING" id="3916.A0A1S3V0L1"/>
<dbReference type="OrthoDB" id="550780at2759"/>
<evidence type="ECO:0000256" key="1">
    <source>
        <dbReference type="SAM" id="MobiDB-lite"/>
    </source>
</evidence>
<reference evidence="4" key="2">
    <citation type="submission" date="2025-08" db="UniProtKB">
        <authorList>
            <consortium name="RefSeq"/>
        </authorList>
    </citation>
    <scope>IDENTIFICATION</scope>
    <source>
        <tissue evidence="4">Leaf</tissue>
    </source>
</reference>
<gene>
    <name evidence="4" type="primary">LOC106770396</name>
</gene>
<dbReference type="KEGG" id="vra:106770396"/>
<name>A0A1S3V0L1_VIGRR</name>
<dbReference type="InterPro" id="IPR028045">
    <property type="entry name" value="HROB"/>
</dbReference>
<dbReference type="GO" id="GO:0000725">
    <property type="term" value="P:recombinational repair"/>
    <property type="evidence" value="ECO:0007669"/>
    <property type="project" value="InterPro"/>
</dbReference>
<protein>
    <submittedName>
        <fullName evidence="4">Uncharacterized protein LOC106770396</fullName>
    </submittedName>
</protein>
<evidence type="ECO:0000313" key="4">
    <source>
        <dbReference type="RefSeq" id="XP_014511694.1"/>
    </source>
</evidence>
<feature type="domain" description="Homologous recombination OB-fold protein OB-fold" evidence="2">
    <location>
        <begin position="161"/>
        <end position="242"/>
    </location>
</feature>
<dbReference type="AlphaFoldDB" id="A0A1S3V0L1"/>
<feature type="region of interest" description="Disordered" evidence="1">
    <location>
        <begin position="279"/>
        <end position="302"/>
    </location>
</feature>
<proteinExistence type="predicted"/>
<dbReference type="RefSeq" id="XP_014511694.1">
    <property type="nucleotide sequence ID" value="XM_014656208.1"/>
</dbReference>
<keyword evidence="3" id="KW-1185">Reference proteome</keyword>
<dbReference type="PANTHER" id="PTHR14523:SF1">
    <property type="entry name" value="HOMOLOGOUS RECOMBINATION OB-FOLD PROTEIN"/>
    <property type="match status" value="1"/>
</dbReference>
<accession>A0A1S3V0L1</accession>
<dbReference type="Proteomes" id="UP000087766">
    <property type="component" value="Chromosome 8"/>
</dbReference>
<dbReference type="InterPro" id="IPR058570">
    <property type="entry name" value="HROB_OB"/>
</dbReference>
<organism evidence="3 4">
    <name type="scientific">Vigna radiata var. radiata</name>
    <name type="common">Mung bean</name>
    <name type="synonym">Phaseolus aureus</name>
    <dbReference type="NCBI Taxonomy" id="3916"/>
    <lineage>
        <taxon>Eukaryota</taxon>
        <taxon>Viridiplantae</taxon>
        <taxon>Streptophyta</taxon>
        <taxon>Embryophyta</taxon>
        <taxon>Tracheophyta</taxon>
        <taxon>Spermatophyta</taxon>
        <taxon>Magnoliopsida</taxon>
        <taxon>eudicotyledons</taxon>
        <taxon>Gunneridae</taxon>
        <taxon>Pentapetalae</taxon>
        <taxon>rosids</taxon>
        <taxon>fabids</taxon>
        <taxon>Fabales</taxon>
        <taxon>Fabaceae</taxon>
        <taxon>Papilionoideae</taxon>
        <taxon>50 kb inversion clade</taxon>
        <taxon>NPAAA clade</taxon>
        <taxon>indigoferoid/millettioid clade</taxon>
        <taxon>Phaseoleae</taxon>
        <taxon>Vigna</taxon>
    </lineage>
</organism>
<dbReference type="Pfam" id="PF15072">
    <property type="entry name" value="HROB"/>
    <property type="match status" value="1"/>
</dbReference>
<dbReference type="PANTHER" id="PTHR14523">
    <property type="entry name" value="UNCHARACTERIZED PROTEIN C17ORF53 HOMOLOG"/>
    <property type="match status" value="1"/>
</dbReference>
<evidence type="ECO:0000259" key="2">
    <source>
        <dbReference type="Pfam" id="PF15072"/>
    </source>
</evidence>
<dbReference type="GeneID" id="106770396"/>
<feature type="compositionally biased region" description="Polar residues" evidence="1">
    <location>
        <begin position="282"/>
        <end position="302"/>
    </location>
</feature>